<evidence type="ECO:0000256" key="13">
    <source>
        <dbReference type="PROSITE-ProRule" id="PRU00391"/>
    </source>
</evidence>
<evidence type="ECO:0000256" key="2">
    <source>
        <dbReference type="ARBA" id="ARBA00012720"/>
    </source>
</evidence>
<evidence type="ECO:0000256" key="10">
    <source>
        <dbReference type="ARBA" id="ARBA00023239"/>
    </source>
</evidence>
<dbReference type="InterPro" id="IPR035937">
    <property type="entry name" value="FPG_N"/>
</dbReference>
<dbReference type="Gene3D" id="1.10.8.50">
    <property type="match status" value="1"/>
</dbReference>
<dbReference type="RefSeq" id="WP_353982160.1">
    <property type="nucleotide sequence ID" value="NZ_CP159578.1"/>
</dbReference>
<keyword evidence="16" id="KW-0255">Endonuclease</keyword>
<dbReference type="EC" id="4.2.99.18" evidence="2"/>
<dbReference type="Pfam" id="PF01149">
    <property type="entry name" value="Fapy_DNA_glyco"/>
    <property type="match status" value="1"/>
</dbReference>
<name>A0AB74UK68_9GAMM</name>
<evidence type="ECO:0000256" key="7">
    <source>
        <dbReference type="ARBA" id="ARBA00022833"/>
    </source>
</evidence>
<dbReference type="PANTHER" id="PTHR42697">
    <property type="entry name" value="ENDONUCLEASE 8"/>
    <property type="match status" value="1"/>
</dbReference>
<dbReference type="InterPro" id="IPR010979">
    <property type="entry name" value="Ribosomal_uS13-like_H2TH"/>
</dbReference>
<dbReference type="GO" id="GO:0140078">
    <property type="term" value="F:class I DNA-(apurinic or apyrimidinic site) endonuclease activity"/>
    <property type="evidence" value="ECO:0007669"/>
    <property type="project" value="UniProtKB-EC"/>
</dbReference>
<keyword evidence="8" id="KW-0238">DNA-binding</keyword>
<evidence type="ECO:0000259" key="14">
    <source>
        <dbReference type="PROSITE" id="PS51066"/>
    </source>
</evidence>
<evidence type="ECO:0000256" key="3">
    <source>
        <dbReference type="ARBA" id="ARBA00022723"/>
    </source>
</evidence>
<dbReference type="Gene3D" id="3.20.190.10">
    <property type="entry name" value="MutM-like, N-terminal"/>
    <property type="match status" value="1"/>
</dbReference>
<keyword evidence="7" id="KW-0862">Zinc</keyword>
<dbReference type="NCBIfam" id="NF007763">
    <property type="entry name" value="PRK10445.1"/>
    <property type="match status" value="1"/>
</dbReference>
<dbReference type="PROSITE" id="PS51066">
    <property type="entry name" value="ZF_FPG_2"/>
    <property type="match status" value="1"/>
</dbReference>
<keyword evidence="16" id="KW-0540">Nuclease</keyword>
<dbReference type="PROSITE" id="PS51068">
    <property type="entry name" value="FPG_CAT"/>
    <property type="match status" value="1"/>
</dbReference>
<evidence type="ECO:0000256" key="11">
    <source>
        <dbReference type="ARBA" id="ARBA00023268"/>
    </source>
</evidence>
<accession>A0AB74UK68</accession>
<feature type="domain" description="FPG-type" evidence="14">
    <location>
        <begin position="238"/>
        <end position="272"/>
    </location>
</feature>
<keyword evidence="12" id="KW-0326">Glycosidase</keyword>
<evidence type="ECO:0000256" key="12">
    <source>
        <dbReference type="ARBA" id="ARBA00023295"/>
    </source>
</evidence>
<dbReference type="SMART" id="SM00898">
    <property type="entry name" value="Fapy_DNA_glyco"/>
    <property type="match status" value="1"/>
</dbReference>
<dbReference type="GO" id="GO:0000703">
    <property type="term" value="F:oxidized pyrimidine nucleobase lesion DNA N-glycosylase activity"/>
    <property type="evidence" value="ECO:0007669"/>
    <property type="project" value="TreeGrafter"/>
</dbReference>
<dbReference type="GO" id="GO:0008270">
    <property type="term" value="F:zinc ion binding"/>
    <property type="evidence" value="ECO:0007669"/>
    <property type="project" value="UniProtKB-KW"/>
</dbReference>
<gene>
    <name evidence="16" type="primary">nei</name>
    <name evidence="16" type="ORF">ABV408_09580</name>
</gene>
<comment type="similarity">
    <text evidence="1">Belongs to the FPG family.</text>
</comment>
<keyword evidence="9" id="KW-0234">DNA repair</keyword>
<reference evidence="16" key="1">
    <citation type="submission" date="2024-06" db="EMBL/GenBank/DDBJ databases">
        <title>Complete genome of Salinicola endophyticus HNIBRBA4755.</title>
        <authorList>
            <person name="Shin S.Y."/>
            <person name="Kang H."/>
            <person name="Song J."/>
        </authorList>
    </citation>
    <scope>NUCLEOTIDE SEQUENCE</scope>
    <source>
        <strain evidence="16">HNIBRBA4755</strain>
    </source>
</reference>
<keyword evidence="5 13" id="KW-0863">Zinc-finger</keyword>
<organism evidence="16">
    <name type="scientific">Salinicola endophyticus</name>
    <dbReference type="NCBI Taxonomy" id="1949083"/>
    <lineage>
        <taxon>Bacteria</taxon>
        <taxon>Pseudomonadati</taxon>
        <taxon>Pseudomonadota</taxon>
        <taxon>Gammaproteobacteria</taxon>
        <taxon>Oceanospirillales</taxon>
        <taxon>Halomonadaceae</taxon>
        <taxon>Salinicola</taxon>
    </lineage>
</organism>
<keyword evidence="11" id="KW-0511">Multifunctional enzyme</keyword>
<evidence type="ECO:0000256" key="6">
    <source>
        <dbReference type="ARBA" id="ARBA00022801"/>
    </source>
</evidence>
<dbReference type="SUPFAM" id="SSF57716">
    <property type="entry name" value="Glucocorticoid receptor-like (DNA-binding domain)"/>
    <property type="match status" value="1"/>
</dbReference>
<evidence type="ECO:0000256" key="9">
    <source>
        <dbReference type="ARBA" id="ARBA00023204"/>
    </source>
</evidence>
<dbReference type="Pfam" id="PF06831">
    <property type="entry name" value="H2TH"/>
    <property type="match status" value="1"/>
</dbReference>
<dbReference type="GO" id="GO:0003684">
    <property type="term" value="F:damaged DNA binding"/>
    <property type="evidence" value="ECO:0007669"/>
    <property type="project" value="InterPro"/>
</dbReference>
<evidence type="ECO:0000256" key="5">
    <source>
        <dbReference type="ARBA" id="ARBA00022771"/>
    </source>
</evidence>
<keyword evidence="6" id="KW-0378">Hydrolase</keyword>
<protein>
    <recommendedName>
        <fullName evidence="2">DNA-(apurinic or apyrimidinic site) lyase</fullName>
        <ecNumber evidence="2">4.2.99.18</ecNumber>
    </recommendedName>
</protein>
<evidence type="ECO:0000259" key="15">
    <source>
        <dbReference type="PROSITE" id="PS51068"/>
    </source>
</evidence>
<dbReference type="PANTHER" id="PTHR42697:SF1">
    <property type="entry name" value="ENDONUCLEASE 8"/>
    <property type="match status" value="1"/>
</dbReference>
<sequence>MPEGPEIRRVADRLGKLLIDASLCEVWFAYADLARQAPALAESRVVAVDSWGKALLITFANDQVLYSHNQLYGVWKVHRREREPATGRVLRARLVTPTHVASLYSASDISLWTRDTLDQQPFLARLGPDLLTHDVSPEQIVERLMLPAFRRRGLCGLLLDQGFYAGIGNYLRSEILFYAGLPPKISAERLSPRKRRRLAEVMLHTVAQAYHEAGVTNRPTWRRRLQRQGLKRARWRHAVFNRAGLPCHACGSEIVKLMVASRRLYRCPHCQPDSPAA</sequence>
<keyword evidence="3" id="KW-0479">Metal-binding</keyword>
<dbReference type="InterPro" id="IPR015886">
    <property type="entry name" value="H2TH_FPG"/>
</dbReference>
<dbReference type="GO" id="GO:0006284">
    <property type="term" value="P:base-excision repair"/>
    <property type="evidence" value="ECO:0007669"/>
    <property type="project" value="InterPro"/>
</dbReference>
<keyword evidence="4" id="KW-0227">DNA damage</keyword>
<evidence type="ECO:0000256" key="8">
    <source>
        <dbReference type="ARBA" id="ARBA00023125"/>
    </source>
</evidence>
<dbReference type="AlphaFoldDB" id="A0AB74UK68"/>
<evidence type="ECO:0000256" key="4">
    <source>
        <dbReference type="ARBA" id="ARBA00022763"/>
    </source>
</evidence>
<dbReference type="SUPFAM" id="SSF46946">
    <property type="entry name" value="S13-like H2TH domain"/>
    <property type="match status" value="1"/>
</dbReference>
<dbReference type="SMART" id="SM01232">
    <property type="entry name" value="H2TH"/>
    <property type="match status" value="1"/>
</dbReference>
<proteinExistence type="inferred from homology"/>
<dbReference type="InterPro" id="IPR000214">
    <property type="entry name" value="Znf_DNA_glyclase/AP_lyase"/>
</dbReference>
<dbReference type="InterPro" id="IPR012319">
    <property type="entry name" value="FPG_cat"/>
</dbReference>
<keyword evidence="10 16" id="KW-0456">Lyase</keyword>
<evidence type="ECO:0000256" key="1">
    <source>
        <dbReference type="ARBA" id="ARBA00009409"/>
    </source>
</evidence>
<dbReference type="EMBL" id="CP159578">
    <property type="protein sequence ID" value="XCJ81411.1"/>
    <property type="molecule type" value="Genomic_DNA"/>
</dbReference>
<evidence type="ECO:0000313" key="16">
    <source>
        <dbReference type="EMBL" id="XCJ81411.1"/>
    </source>
</evidence>
<feature type="domain" description="Formamidopyrimidine-DNA glycosylase catalytic" evidence="15">
    <location>
        <begin position="2"/>
        <end position="91"/>
    </location>
</feature>
<dbReference type="SUPFAM" id="SSF81624">
    <property type="entry name" value="N-terminal domain of MutM-like DNA repair proteins"/>
    <property type="match status" value="1"/>
</dbReference>